<dbReference type="EMBL" id="JAFJMO010000002">
    <property type="protein sequence ID" value="KAJ8284937.1"/>
    <property type="molecule type" value="Genomic_DNA"/>
</dbReference>
<reference evidence="2" key="1">
    <citation type="journal article" date="2023" name="Science">
        <title>Genome structures resolve the early diversification of teleost fishes.</title>
        <authorList>
            <person name="Parey E."/>
            <person name="Louis A."/>
            <person name="Montfort J."/>
            <person name="Bouchez O."/>
            <person name="Roques C."/>
            <person name="Iampietro C."/>
            <person name="Lluch J."/>
            <person name="Castinel A."/>
            <person name="Donnadieu C."/>
            <person name="Desvignes T."/>
            <person name="Floi Bucao C."/>
            <person name="Jouanno E."/>
            <person name="Wen M."/>
            <person name="Mejri S."/>
            <person name="Dirks R."/>
            <person name="Jansen H."/>
            <person name="Henkel C."/>
            <person name="Chen W.J."/>
            <person name="Zahm M."/>
            <person name="Cabau C."/>
            <person name="Klopp C."/>
            <person name="Thompson A.W."/>
            <person name="Robinson-Rechavi M."/>
            <person name="Braasch I."/>
            <person name="Lecointre G."/>
            <person name="Bobe J."/>
            <person name="Postlethwait J.H."/>
            <person name="Berthelot C."/>
            <person name="Roest Crollius H."/>
            <person name="Guiguen Y."/>
        </authorList>
    </citation>
    <scope>NUCLEOTIDE SEQUENCE</scope>
    <source>
        <strain evidence="2">Concon-B</strain>
    </source>
</reference>
<comment type="caution">
    <text evidence="2">The sequence shown here is derived from an EMBL/GenBank/DDBJ whole genome shotgun (WGS) entry which is preliminary data.</text>
</comment>
<name>A0A9Q1I605_CONCO</name>
<evidence type="ECO:0000313" key="2">
    <source>
        <dbReference type="EMBL" id="KAJ8284937.1"/>
    </source>
</evidence>
<accession>A0A9Q1I605</accession>
<proteinExistence type="predicted"/>
<evidence type="ECO:0000313" key="3">
    <source>
        <dbReference type="Proteomes" id="UP001152803"/>
    </source>
</evidence>
<sequence length="122" mass="13639">MLLHKMLLLPAVLSGEQPPMMQAASFVTVVAAIFHHLSKVGYEIITPITVQQEQGAFSKSPSMGPSPKCLEFTSCGDNTRDSTPEIPLGKKKTSLPKDQSVHFFWMRESWKTLREMHPQRGT</sequence>
<gene>
    <name evidence="2" type="ORF">COCON_G00037870</name>
</gene>
<organism evidence="2 3">
    <name type="scientific">Conger conger</name>
    <name type="common">Conger eel</name>
    <name type="synonym">Muraena conger</name>
    <dbReference type="NCBI Taxonomy" id="82655"/>
    <lineage>
        <taxon>Eukaryota</taxon>
        <taxon>Metazoa</taxon>
        <taxon>Chordata</taxon>
        <taxon>Craniata</taxon>
        <taxon>Vertebrata</taxon>
        <taxon>Euteleostomi</taxon>
        <taxon>Actinopterygii</taxon>
        <taxon>Neopterygii</taxon>
        <taxon>Teleostei</taxon>
        <taxon>Anguilliformes</taxon>
        <taxon>Congridae</taxon>
        <taxon>Conger</taxon>
    </lineage>
</organism>
<feature type="signal peptide" evidence="1">
    <location>
        <begin position="1"/>
        <end position="23"/>
    </location>
</feature>
<dbReference type="AlphaFoldDB" id="A0A9Q1I605"/>
<protein>
    <submittedName>
        <fullName evidence="2">Uncharacterized protein</fullName>
    </submittedName>
</protein>
<keyword evidence="3" id="KW-1185">Reference proteome</keyword>
<evidence type="ECO:0000256" key="1">
    <source>
        <dbReference type="SAM" id="SignalP"/>
    </source>
</evidence>
<feature type="chain" id="PRO_5040329069" evidence="1">
    <location>
        <begin position="24"/>
        <end position="122"/>
    </location>
</feature>
<dbReference type="Proteomes" id="UP001152803">
    <property type="component" value="Unassembled WGS sequence"/>
</dbReference>
<keyword evidence="1" id="KW-0732">Signal</keyword>